<proteinExistence type="predicted"/>
<evidence type="ECO:0000313" key="2">
    <source>
        <dbReference type="EMBL" id="MFC5825125.1"/>
    </source>
</evidence>
<dbReference type="RefSeq" id="WP_379514648.1">
    <property type="nucleotide sequence ID" value="NZ_JBHSPA010000018.1"/>
</dbReference>
<dbReference type="Proteomes" id="UP001596058">
    <property type="component" value="Unassembled WGS sequence"/>
</dbReference>
<dbReference type="PROSITE" id="PS50943">
    <property type="entry name" value="HTH_CROC1"/>
    <property type="match status" value="1"/>
</dbReference>
<protein>
    <submittedName>
        <fullName evidence="2">Helix-turn-helix domain-containing protein</fullName>
    </submittedName>
</protein>
<organism evidence="2 3">
    <name type="scientific">Nonomuraea insulae</name>
    <dbReference type="NCBI Taxonomy" id="1616787"/>
    <lineage>
        <taxon>Bacteria</taxon>
        <taxon>Bacillati</taxon>
        <taxon>Actinomycetota</taxon>
        <taxon>Actinomycetes</taxon>
        <taxon>Streptosporangiales</taxon>
        <taxon>Streptosporangiaceae</taxon>
        <taxon>Nonomuraea</taxon>
    </lineage>
</organism>
<dbReference type="SMART" id="SM00530">
    <property type="entry name" value="HTH_XRE"/>
    <property type="match status" value="1"/>
</dbReference>
<dbReference type="SUPFAM" id="SSF47413">
    <property type="entry name" value="lambda repressor-like DNA-binding domains"/>
    <property type="match status" value="1"/>
</dbReference>
<reference evidence="3" key="1">
    <citation type="journal article" date="2019" name="Int. J. Syst. Evol. Microbiol.">
        <title>The Global Catalogue of Microorganisms (GCM) 10K type strain sequencing project: providing services to taxonomists for standard genome sequencing and annotation.</title>
        <authorList>
            <consortium name="The Broad Institute Genomics Platform"/>
            <consortium name="The Broad Institute Genome Sequencing Center for Infectious Disease"/>
            <person name="Wu L."/>
            <person name="Ma J."/>
        </authorList>
    </citation>
    <scope>NUCLEOTIDE SEQUENCE [LARGE SCALE GENOMIC DNA]</scope>
    <source>
        <strain evidence="3">CCUG 53903</strain>
    </source>
</reference>
<evidence type="ECO:0000313" key="3">
    <source>
        <dbReference type="Proteomes" id="UP001596058"/>
    </source>
</evidence>
<name>A0ABW1CHA0_9ACTN</name>
<keyword evidence="3" id="KW-1185">Reference proteome</keyword>
<gene>
    <name evidence="2" type="ORF">ACFPZ3_14785</name>
</gene>
<dbReference type="InterPro" id="IPR010982">
    <property type="entry name" value="Lambda_DNA-bd_dom_sf"/>
</dbReference>
<sequence>MLDDLEGKRTGERIRTIRERKGMSRPVLAGLVGYSTEWLKGIECGRRLPPRLPVLIRLAEVLAVGDVAVLAGSDLDLGGNVTIPVSSFARIPHEAVPAIREAVRAPLLTVDDVPSPIATLRQRTEEAWKIWHTSRTHRTDVGRVLPALIRDVRAAARRTQGQERRDANAVLADLWALVQHVIVWASEPELIWVVADRAMAAAHEADQPAALAGAAWTYAIVQRSGGDTDAALTLVLDAANLLRDRLEHGRDEIRAMYGALQLHAATTAARAGREGDAWRFWDEAAATAARLSNGYHHPWTQFGASNVALHAVSIGADLTRSATAKGRAEQIDPDSIPSRERRARLHVEIARTYHQRRDWSSMLDWLHQAHQISHDSVHYSPTGRQMASDAVEQGGPLIERRARDFAQELGLPL</sequence>
<feature type="domain" description="HTH cro/C1-type" evidence="1">
    <location>
        <begin position="14"/>
        <end position="70"/>
    </location>
</feature>
<evidence type="ECO:0000259" key="1">
    <source>
        <dbReference type="PROSITE" id="PS50943"/>
    </source>
</evidence>
<dbReference type="Gene3D" id="1.10.260.40">
    <property type="entry name" value="lambda repressor-like DNA-binding domains"/>
    <property type="match status" value="1"/>
</dbReference>
<dbReference type="CDD" id="cd00093">
    <property type="entry name" value="HTH_XRE"/>
    <property type="match status" value="1"/>
</dbReference>
<comment type="caution">
    <text evidence="2">The sequence shown here is derived from an EMBL/GenBank/DDBJ whole genome shotgun (WGS) entry which is preliminary data.</text>
</comment>
<accession>A0ABW1CHA0</accession>
<dbReference type="EMBL" id="JBHSPA010000018">
    <property type="protein sequence ID" value="MFC5825125.1"/>
    <property type="molecule type" value="Genomic_DNA"/>
</dbReference>
<dbReference type="Pfam" id="PF13560">
    <property type="entry name" value="HTH_31"/>
    <property type="match status" value="1"/>
</dbReference>
<dbReference type="InterPro" id="IPR001387">
    <property type="entry name" value="Cro/C1-type_HTH"/>
</dbReference>